<dbReference type="PANTHER" id="PTHR46210:SF1">
    <property type="entry name" value="FHA DOMAIN-CONTAINING PROTEIN"/>
    <property type="match status" value="1"/>
</dbReference>
<dbReference type="OMA" id="PRHAYVQ"/>
<dbReference type="PROSITE" id="PS50006">
    <property type="entry name" value="FHA_DOMAIN"/>
    <property type="match status" value="2"/>
</dbReference>
<evidence type="ECO:0000313" key="2">
    <source>
        <dbReference type="EMBL" id="CAH03355.1"/>
    </source>
</evidence>
<evidence type="ECO:0000313" key="4">
    <source>
        <dbReference type="Proteomes" id="UP000000600"/>
    </source>
</evidence>
<dbReference type="GeneID" id="5009120"/>
<dbReference type="RefSeq" id="XP_001346982.1">
    <property type="nucleotide sequence ID" value="XM_001346946.1"/>
</dbReference>
<dbReference type="KEGG" id="ptm:GSPATT00000373001"/>
<dbReference type="GeneID" id="79573808"/>
<dbReference type="HOGENOM" id="CLU_607592_0_0_1"/>
<dbReference type="AlphaFoldDB" id="Q6BG65"/>
<sequence>MIIIIIQTTTTTTSITFSRHFLIHFKNQSHFQRQDPSFNQTNFQTSIPLEISEEDHFYRQVAFLRGPLIRMMKLCFTFKIKIDENPHLQGQNFNKFRQKNSNLDKYMQKRTIPIQNEELNKNEPYIKVTVLRNINYPNTNHSNEYFINQHGLIGSHKIADSEDILIGRSHRTDVYPNDITLPEDRIISRIHCKLVCKHYFRKEQKIKLIYKLAIQSIRTSSNSSLPKRALSIISQFLECPRHAYVQDLGSLCGTLFKIQKHEPNIMKYDQKYSIGSDTNFNVQHCESYNEKGIEIDDNFYRLLRKFNRPKVGKHEIHFNDQSIFQKFQRINPQDDDSEDTKTRPEDFYYKLKEYKVAFISIKFNGSGIDNGKHNNIFIHLENSDSIEFQIGRGQENNVKINSNTISRKQSRFKYSKSLKSWVIFDGSKDRDSANGTWVFLSTTDQAEKKQESDLIVLKNNAEIKISEFILKIEMFQGKKQSKINQQLLNELKGE</sequence>
<dbReference type="KEGG" id="ptm:PTMB.157c"/>
<accession>Q6BG65</accession>
<keyword evidence="4" id="KW-1185">Reference proteome</keyword>
<evidence type="ECO:0000259" key="1">
    <source>
        <dbReference type="PROSITE" id="PS50006"/>
    </source>
</evidence>
<dbReference type="Gene3D" id="2.60.200.20">
    <property type="match status" value="2"/>
</dbReference>
<dbReference type="STRING" id="5888.Q6BG65"/>
<reference evidence="3" key="3">
    <citation type="submission" date="2006-03" db="EMBL/GenBank/DDBJ databases">
        <authorList>
            <consortium name="Genoscope"/>
        </authorList>
    </citation>
    <scope>NUCLEOTIDE SEQUENCE</scope>
    <source>
        <strain evidence="3">Stock d4-2</strain>
    </source>
</reference>
<organism evidence="2 4">
    <name type="scientific">Paramecium tetraurelia</name>
    <dbReference type="NCBI Taxonomy" id="5888"/>
    <lineage>
        <taxon>Eukaryota</taxon>
        <taxon>Sar</taxon>
        <taxon>Alveolata</taxon>
        <taxon>Ciliophora</taxon>
        <taxon>Intramacronucleata</taxon>
        <taxon>Oligohymenophorea</taxon>
        <taxon>Peniculida</taxon>
        <taxon>Parameciidae</taxon>
        <taxon>Paramecium</taxon>
    </lineage>
</organism>
<gene>
    <name evidence="3" type="ORF">GSPATT00000373001</name>
    <name evidence="2" type="ORF">PTMB.157c</name>
</gene>
<dbReference type="RefSeq" id="XP_001423336.1">
    <property type="nucleotide sequence ID" value="XM_001423299.1"/>
</dbReference>
<name>Q6BG65_PARTE</name>
<dbReference type="CDD" id="cd00060">
    <property type="entry name" value="FHA"/>
    <property type="match status" value="1"/>
</dbReference>
<dbReference type="SUPFAM" id="SSF49879">
    <property type="entry name" value="SMAD/FHA domain"/>
    <property type="match status" value="2"/>
</dbReference>
<dbReference type="Proteomes" id="UP000000600">
    <property type="component" value="Unassembled WGS sequence"/>
</dbReference>
<dbReference type="SMART" id="SM00240">
    <property type="entry name" value="FHA"/>
    <property type="match status" value="2"/>
</dbReference>
<protein>
    <submittedName>
        <fullName evidence="3">Chromosome undetermined scaffold_1, whole genome shotgun sequence</fullName>
    </submittedName>
</protein>
<dbReference type="OrthoDB" id="298175at2759"/>
<reference evidence="2 4" key="1">
    <citation type="journal article" date="2004" name="Curr. Biol.">
        <title>High coding density on the largest Paramecium tetraurelia somatic chromosome.</title>
        <authorList>
            <person name="Zagulski M."/>
            <person name="Nowak J.K."/>
            <person name="Le Mouel A."/>
            <person name="Nowacki M."/>
            <person name="Migdalski A."/>
            <person name="Gromadka R."/>
            <person name="Noel B."/>
            <person name="Blanc I."/>
            <person name="Dessen P."/>
            <person name="Wincker P."/>
            <person name="Keller A.M."/>
            <person name="Cohen J."/>
            <person name="Meyer E."/>
            <person name="Sperling L."/>
        </authorList>
    </citation>
    <scope>NUCLEOTIDE SEQUENCE [LARGE SCALE GENOMIC DNA]</scope>
    <source>
        <strain evidence="2 4">Stock d4-2</strain>
    </source>
</reference>
<dbReference type="eggNOG" id="ENOG502SPB2">
    <property type="taxonomic scope" value="Eukaryota"/>
</dbReference>
<feature type="domain" description="FHA" evidence="1">
    <location>
        <begin position="164"/>
        <end position="225"/>
    </location>
</feature>
<dbReference type="InterPro" id="IPR008984">
    <property type="entry name" value="SMAD_FHA_dom_sf"/>
</dbReference>
<dbReference type="Pfam" id="PF00498">
    <property type="entry name" value="FHA"/>
    <property type="match status" value="1"/>
</dbReference>
<dbReference type="EMBL" id="CT867985">
    <property type="protein sequence ID" value="CAK55938.1"/>
    <property type="molecule type" value="Genomic_DNA"/>
</dbReference>
<dbReference type="EMBL" id="CR548612">
    <property type="protein sequence ID" value="CAH03355.1"/>
    <property type="molecule type" value="Genomic_DNA"/>
</dbReference>
<feature type="domain" description="FHA" evidence="1">
    <location>
        <begin position="388"/>
        <end position="438"/>
    </location>
</feature>
<dbReference type="InterPro" id="IPR000253">
    <property type="entry name" value="FHA_dom"/>
</dbReference>
<dbReference type="InParanoid" id="Q6BG65"/>
<evidence type="ECO:0000313" key="3">
    <source>
        <dbReference type="EMBL" id="CAK55938.1"/>
    </source>
</evidence>
<dbReference type="PANTHER" id="PTHR46210">
    <property type="entry name" value="FHA DOMAIN-CONTAINING PROTEIN"/>
    <property type="match status" value="1"/>
</dbReference>
<reference evidence="3 4" key="2">
    <citation type="journal article" date="2006" name="Nature">
        <title>Global trends of whole-genome duplications revealed by the ciliate Paramecium tetraurelia.</title>
        <authorList>
            <consortium name="Genoscope"/>
            <person name="Aury J.-M."/>
            <person name="Jaillon O."/>
            <person name="Duret L."/>
            <person name="Noel B."/>
            <person name="Jubin C."/>
            <person name="Porcel B.M."/>
            <person name="Segurens B."/>
            <person name="Daubin V."/>
            <person name="Anthouard V."/>
            <person name="Aiach N."/>
            <person name="Arnaiz O."/>
            <person name="Billaut A."/>
            <person name="Beisson J."/>
            <person name="Blanc I."/>
            <person name="Bouhouche K."/>
            <person name="Camara F."/>
            <person name="Duharcourt S."/>
            <person name="Guigo R."/>
            <person name="Gogendeau D."/>
            <person name="Katinka M."/>
            <person name="Keller A.-M."/>
            <person name="Kissmehl R."/>
            <person name="Klotz C."/>
            <person name="Koll F."/>
            <person name="Le Moue A."/>
            <person name="Lepere C."/>
            <person name="Malinsky S."/>
            <person name="Nowacki M."/>
            <person name="Nowak J.K."/>
            <person name="Plattner H."/>
            <person name="Poulain J."/>
            <person name="Ruiz F."/>
            <person name="Serrano V."/>
            <person name="Zagulski M."/>
            <person name="Dessen P."/>
            <person name="Betermier M."/>
            <person name="Weissenbach J."/>
            <person name="Scarpelli C."/>
            <person name="Schachter V."/>
            <person name="Sperling L."/>
            <person name="Meyer E."/>
            <person name="Cohen J."/>
            <person name="Wincker P."/>
        </authorList>
    </citation>
    <scope>NUCLEOTIDE SEQUENCE [LARGE SCALE GENOMIC DNA]</scope>
    <source>
        <strain evidence="3 4">Stock d4-2</strain>
    </source>
</reference>
<proteinExistence type="predicted"/>
<reference evidence="2" key="4">
    <citation type="submission" date="2006-11" db="EMBL/GenBank/DDBJ databases">
        <title>Paramecium megabase sequencing project.</title>
        <authorList>
            <person name="Nowak J.K."/>
            <person name="Migdalski A."/>
            <person name="Gromadka R."/>
            <person name="Zagulski M."/>
        </authorList>
    </citation>
    <scope>NUCLEOTIDE SEQUENCE</scope>
    <source>
        <strain evidence="2">Stock d4-2</strain>
    </source>
</reference>